<dbReference type="EMBL" id="JARBHB010000005">
    <property type="protein sequence ID" value="KAJ8883791.1"/>
    <property type="molecule type" value="Genomic_DNA"/>
</dbReference>
<proteinExistence type="predicted"/>
<keyword evidence="2" id="KW-1185">Reference proteome</keyword>
<name>A0ABQ9HI24_9NEOP</name>
<protein>
    <submittedName>
        <fullName evidence="1">Uncharacterized protein</fullName>
    </submittedName>
</protein>
<organism evidence="1 2">
    <name type="scientific">Dryococelus australis</name>
    <dbReference type="NCBI Taxonomy" id="614101"/>
    <lineage>
        <taxon>Eukaryota</taxon>
        <taxon>Metazoa</taxon>
        <taxon>Ecdysozoa</taxon>
        <taxon>Arthropoda</taxon>
        <taxon>Hexapoda</taxon>
        <taxon>Insecta</taxon>
        <taxon>Pterygota</taxon>
        <taxon>Neoptera</taxon>
        <taxon>Polyneoptera</taxon>
        <taxon>Phasmatodea</taxon>
        <taxon>Verophasmatodea</taxon>
        <taxon>Anareolatae</taxon>
        <taxon>Phasmatidae</taxon>
        <taxon>Eurycanthinae</taxon>
        <taxon>Dryococelus</taxon>
    </lineage>
</organism>
<reference evidence="1 2" key="1">
    <citation type="submission" date="2023-02" db="EMBL/GenBank/DDBJ databases">
        <title>LHISI_Scaffold_Assembly.</title>
        <authorList>
            <person name="Stuart O.P."/>
            <person name="Cleave R."/>
            <person name="Magrath M.J.L."/>
            <person name="Mikheyev A.S."/>
        </authorList>
    </citation>
    <scope>NUCLEOTIDE SEQUENCE [LARGE SCALE GENOMIC DNA]</scope>
    <source>
        <strain evidence="1">Daus_M_001</strain>
        <tissue evidence="1">Leg muscle</tissue>
    </source>
</reference>
<dbReference type="Proteomes" id="UP001159363">
    <property type="component" value="Chromosome 4"/>
</dbReference>
<gene>
    <name evidence="1" type="ORF">PR048_015645</name>
</gene>
<evidence type="ECO:0000313" key="1">
    <source>
        <dbReference type="EMBL" id="KAJ8883791.1"/>
    </source>
</evidence>
<accession>A0ABQ9HI24</accession>
<evidence type="ECO:0000313" key="2">
    <source>
        <dbReference type="Proteomes" id="UP001159363"/>
    </source>
</evidence>
<comment type="caution">
    <text evidence="1">The sequence shown here is derived from an EMBL/GenBank/DDBJ whole genome shotgun (WGS) entry which is preliminary data.</text>
</comment>
<sequence>MNDNSLQNFMEKLVIIMLTSENAKEVRREDGRIGRRTETMCESVCLIYPQSLRCHNRSLTSQSKRNSIEIETRICGVIQALAATRILEKVGDWFPNTHLPPTRTEFHSWRVAPGFSHVGIVPDDAASRVFSGISRFPRPCNSALLRTHPALPSSALKTLMLRAAQNSSLTHSFSLSLVYSGSTAEWNGWAWYESSWMIMVFRLAIGDFSSPPPLIADPPEMMLVRGMGEVIAIGFILGRPYHSFACVLQRAKEFQASNCRRLDFRTYERRLAAKTFLRRRDVFHRSDLILIILIASHHSKPGSIPGLVTPRFSQVGIVPENAADRRVFSGIFRFSRPCIPAPLHSHLISPSSALKTSLLRAAHISPLNLVVDSNQRESLTLGLINSNRERCFYGKLQPFERLLANPWESWESSGCLPAGRLLDR</sequence>